<dbReference type="SUPFAM" id="SSF47413">
    <property type="entry name" value="lambda repressor-like DNA-binding domains"/>
    <property type="match status" value="1"/>
</dbReference>
<dbReference type="EMBL" id="CP118099">
    <property type="protein sequence ID" value="WDH76264.1"/>
    <property type="molecule type" value="Genomic_DNA"/>
</dbReference>
<dbReference type="InterPro" id="IPR010982">
    <property type="entry name" value="Lambda_DNA-bd_dom_sf"/>
</dbReference>
<proteinExistence type="predicted"/>
<sequence>MAKVYLDRLATSDKMMKVIENHPCEMEVRLYEVLKEKGITPMELHEMTGLRLATISEIGKAKKTSMNLFHLAVIMAALRITDVNELIRVKFDEEEINEWKVEREQFPNGLTPTQQQERKMMLLGEE</sequence>
<name>A0ABY7X5R0_9BACL</name>
<evidence type="ECO:0000259" key="1">
    <source>
        <dbReference type="Pfam" id="PF13443"/>
    </source>
</evidence>
<dbReference type="Pfam" id="PF13443">
    <property type="entry name" value="HTH_26"/>
    <property type="match status" value="1"/>
</dbReference>
<feature type="domain" description="HTH cro/C1-type" evidence="1">
    <location>
        <begin position="29"/>
        <end position="91"/>
    </location>
</feature>
<reference evidence="2 3" key="1">
    <citation type="submission" date="2023-02" db="EMBL/GenBank/DDBJ databases">
        <title>A bacterium isolated from plastisphere.</title>
        <authorList>
            <person name="Sun Y."/>
        </authorList>
    </citation>
    <scope>NUCLEOTIDE SEQUENCE [LARGE SCALE GENOMIC DNA]</scope>
    <source>
        <strain evidence="3">a-1</strain>
    </source>
</reference>
<protein>
    <submittedName>
        <fullName evidence="2">Helix-turn-helix transcriptional regulator</fullName>
    </submittedName>
</protein>
<evidence type="ECO:0000313" key="3">
    <source>
        <dbReference type="Proteomes" id="UP001213680"/>
    </source>
</evidence>
<accession>A0ABY7X5R0</accession>
<dbReference type="Gene3D" id="1.10.260.40">
    <property type="entry name" value="lambda repressor-like DNA-binding domains"/>
    <property type="match status" value="1"/>
</dbReference>
<dbReference type="InterPro" id="IPR001387">
    <property type="entry name" value="Cro/C1-type_HTH"/>
</dbReference>
<dbReference type="Proteomes" id="UP001213680">
    <property type="component" value="Chromosome"/>
</dbReference>
<dbReference type="RefSeq" id="WP_274357031.1">
    <property type="nucleotide sequence ID" value="NZ_CP118099.1"/>
</dbReference>
<organism evidence="2 3">
    <name type="scientific">Exiguobacterium marinum</name>
    <dbReference type="NCBI Taxonomy" id="273528"/>
    <lineage>
        <taxon>Bacteria</taxon>
        <taxon>Bacillati</taxon>
        <taxon>Bacillota</taxon>
        <taxon>Bacilli</taxon>
        <taxon>Bacillales</taxon>
        <taxon>Bacillales Family XII. Incertae Sedis</taxon>
        <taxon>Exiguobacterium</taxon>
    </lineage>
</organism>
<keyword evidence="3" id="KW-1185">Reference proteome</keyword>
<evidence type="ECO:0000313" key="2">
    <source>
        <dbReference type="EMBL" id="WDH76264.1"/>
    </source>
</evidence>
<gene>
    <name evidence="2" type="ORF">PTI97_01690</name>
</gene>